<feature type="site" description="Important for catalytic activity" evidence="7">
    <location>
        <position position="236"/>
    </location>
</feature>
<keyword evidence="4 7" id="KW-0472">Membrane</keyword>
<evidence type="ECO:0000256" key="3">
    <source>
        <dbReference type="ARBA" id="ARBA00022989"/>
    </source>
</evidence>
<evidence type="ECO:0000256" key="5">
    <source>
        <dbReference type="ARBA" id="ARBA00023239"/>
    </source>
</evidence>
<dbReference type="GO" id="GO:0005886">
    <property type="term" value="C:plasma membrane"/>
    <property type="evidence" value="ECO:0007669"/>
    <property type="project" value="UniProtKB-SubCell"/>
</dbReference>
<evidence type="ECO:0000313" key="9">
    <source>
        <dbReference type="Proteomes" id="UP000680020"/>
    </source>
</evidence>
<gene>
    <name evidence="7 8" type="primary">mltG</name>
    <name evidence="8" type="ORF">J7561_04295</name>
</gene>
<dbReference type="CDD" id="cd08010">
    <property type="entry name" value="MltG_like"/>
    <property type="match status" value="1"/>
</dbReference>
<dbReference type="Pfam" id="PF02618">
    <property type="entry name" value="YceG"/>
    <property type="match status" value="1"/>
</dbReference>
<evidence type="ECO:0000256" key="2">
    <source>
        <dbReference type="ARBA" id="ARBA00022692"/>
    </source>
</evidence>
<name>A0AB35BZC6_9GAMM</name>
<evidence type="ECO:0000256" key="4">
    <source>
        <dbReference type="ARBA" id="ARBA00023136"/>
    </source>
</evidence>
<evidence type="ECO:0000256" key="1">
    <source>
        <dbReference type="ARBA" id="ARBA00022475"/>
    </source>
</evidence>
<dbReference type="AlphaFoldDB" id="A0AB35BZC6"/>
<comment type="subcellular location">
    <subcellularLocation>
        <location evidence="7">Cell inner membrane</location>
        <topology evidence="7">Single-pass membrane protein</topology>
    </subcellularLocation>
</comment>
<dbReference type="PANTHER" id="PTHR30518:SF2">
    <property type="entry name" value="ENDOLYTIC MUREIN TRANSGLYCOSYLASE"/>
    <property type="match status" value="1"/>
</dbReference>
<dbReference type="PANTHER" id="PTHR30518">
    <property type="entry name" value="ENDOLYTIC MUREIN TRANSGLYCOSYLASE"/>
    <property type="match status" value="1"/>
</dbReference>
<dbReference type="GO" id="GO:0071555">
    <property type="term" value="P:cell wall organization"/>
    <property type="evidence" value="ECO:0007669"/>
    <property type="project" value="UniProtKB-KW"/>
</dbReference>
<organism evidence="8 9">
    <name type="scientific">Wohlfahrtiimonas chitiniclastica</name>
    <dbReference type="NCBI Taxonomy" id="400946"/>
    <lineage>
        <taxon>Bacteria</taxon>
        <taxon>Pseudomonadati</taxon>
        <taxon>Pseudomonadota</taxon>
        <taxon>Gammaproteobacteria</taxon>
        <taxon>Cardiobacteriales</taxon>
        <taxon>Ignatzschineriaceae</taxon>
        <taxon>Wohlfahrtiimonas</taxon>
    </lineage>
</organism>
<keyword evidence="1 7" id="KW-1003">Cell membrane</keyword>
<keyword evidence="3 7" id="KW-1133">Transmembrane helix</keyword>
<dbReference type="GO" id="GO:0009252">
    <property type="term" value="P:peptidoglycan biosynthetic process"/>
    <property type="evidence" value="ECO:0007669"/>
    <property type="project" value="UniProtKB-UniRule"/>
</dbReference>
<comment type="similarity">
    <text evidence="7">Belongs to the transglycosylase MltG family.</text>
</comment>
<reference evidence="8" key="1">
    <citation type="submission" date="2021-03" db="EMBL/GenBank/DDBJ databases">
        <title>Identification and antibiotic profiling of Wohlfahrtiimonas chitiniclastica, an underestimated human pathogen.</title>
        <authorList>
            <person name="Kopf A."/>
            <person name="Bunk B."/>
            <person name="Coldewey S."/>
            <person name="Gunzer F."/>
            <person name="Riedel T."/>
            <person name="Schroettner P."/>
        </authorList>
    </citation>
    <scope>NUCLEOTIDE SEQUENCE</scope>
    <source>
        <strain evidence="8">DSM 100917</strain>
    </source>
</reference>
<sequence length="358" mass="40793">MASLLHYLQKALLFIVKYVLSRAILLAVFVGLFLWLAQFGYNFLTYMKTPMITTETPVLVEVKPGMNSDALLRELKAKIPSTDPNFLKIYGRLTGTLSDIKAGEYEITDQMRPADFWTNVIKGRSMQYGFTLVEGWNFKQMRDAMINHPNIVQTIPKDATPDEIMALIGYKGQSYEGYFMPETYLFPRGYTDVELLKRSYESMQQFVNQVWEKRDLDLPIKNQHELLTLASIIEKETGVAHERPEIAGVFVRRLQKGMRLQTDPTVIYGLGDRYRGTIYRSDLQRDTPYNTYTRNGLPPTPIAMPSVAAVYAAANPKEGNSLYFVAKGDGSGEHIFSATLEQHNQAVRNYRARLNNGN</sequence>
<comment type="function">
    <text evidence="7">Functions as a peptidoglycan terminase that cleaves nascent peptidoglycan strands endolytically to terminate their elongation.</text>
</comment>
<accession>A0AB35BZC6</accession>
<feature type="transmembrane region" description="Helical" evidence="7">
    <location>
        <begin position="12"/>
        <end position="37"/>
    </location>
</feature>
<dbReference type="Gene3D" id="3.30.160.60">
    <property type="entry name" value="Classic Zinc Finger"/>
    <property type="match status" value="1"/>
</dbReference>
<dbReference type="HAMAP" id="MF_02065">
    <property type="entry name" value="MltG"/>
    <property type="match status" value="1"/>
</dbReference>
<evidence type="ECO:0000313" key="8">
    <source>
        <dbReference type="EMBL" id="MBS7824421.1"/>
    </source>
</evidence>
<dbReference type="NCBIfam" id="TIGR00247">
    <property type="entry name" value="endolytic transglycosylase MltG"/>
    <property type="match status" value="1"/>
</dbReference>
<dbReference type="InterPro" id="IPR003770">
    <property type="entry name" value="MLTG-like"/>
</dbReference>
<keyword evidence="5 7" id="KW-0456">Lyase</keyword>
<dbReference type="RefSeq" id="WP_213403637.1">
    <property type="nucleotide sequence ID" value="NZ_JAGIBT010000008.1"/>
</dbReference>
<dbReference type="GO" id="GO:0008932">
    <property type="term" value="F:lytic endotransglycosylase activity"/>
    <property type="evidence" value="ECO:0007669"/>
    <property type="project" value="UniProtKB-UniRule"/>
</dbReference>
<protein>
    <recommendedName>
        <fullName evidence="7">Endolytic murein transglycosylase</fullName>
        <ecNumber evidence="7">4.2.2.29</ecNumber>
    </recommendedName>
    <alternativeName>
        <fullName evidence="7">Peptidoglycan lytic transglycosylase</fullName>
    </alternativeName>
    <alternativeName>
        <fullName evidence="7">Peptidoglycan polymerization terminase</fullName>
    </alternativeName>
</protein>
<dbReference type="Gene3D" id="3.30.1490.480">
    <property type="entry name" value="Endolytic murein transglycosylase"/>
    <property type="match status" value="1"/>
</dbReference>
<dbReference type="Proteomes" id="UP000680020">
    <property type="component" value="Unassembled WGS sequence"/>
</dbReference>
<keyword evidence="2 7" id="KW-0812">Transmembrane</keyword>
<dbReference type="EC" id="4.2.2.29" evidence="7"/>
<comment type="caution">
    <text evidence="8">The sequence shown here is derived from an EMBL/GenBank/DDBJ whole genome shotgun (WGS) entry which is preliminary data.</text>
</comment>
<evidence type="ECO:0000256" key="7">
    <source>
        <dbReference type="HAMAP-Rule" id="MF_02065"/>
    </source>
</evidence>
<evidence type="ECO:0000256" key="6">
    <source>
        <dbReference type="ARBA" id="ARBA00023316"/>
    </source>
</evidence>
<keyword evidence="6 7" id="KW-0961">Cell wall biogenesis/degradation</keyword>
<keyword evidence="7" id="KW-0997">Cell inner membrane</keyword>
<comment type="catalytic activity">
    <reaction evidence="7">
        <text>a peptidoglycan chain = a peptidoglycan chain with N-acetyl-1,6-anhydromuramyl-[peptide] at the reducing end + a peptidoglycan chain with N-acetylglucosamine at the non-reducing end.</text>
        <dbReference type="EC" id="4.2.2.29"/>
    </reaction>
</comment>
<dbReference type="EMBL" id="JAGIBU010000002">
    <property type="protein sequence ID" value="MBS7824421.1"/>
    <property type="molecule type" value="Genomic_DNA"/>
</dbReference>
<proteinExistence type="inferred from homology"/>